<feature type="transmembrane region" description="Helical" evidence="7">
    <location>
        <begin position="37"/>
        <end position="57"/>
    </location>
</feature>
<comment type="subcellular location">
    <subcellularLocation>
        <location evidence="7">Cell inner membrane</location>
        <topology evidence="7">Multi-pass membrane protein</topology>
    </subcellularLocation>
    <subcellularLocation>
        <location evidence="1">Cell membrane</location>
        <topology evidence="1">Multi-pass membrane protein</topology>
    </subcellularLocation>
</comment>
<organism evidence="9 10">
    <name type="scientific">Methylobacterium symbioticum</name>
    <dbReference type="NCBI Taxonomy" id="2584084"/>
    <lineage>
        <taxon>Bacteria</taxon>
        <taxon>Pseudomonadati</taxon>
        <taxon>Pseudomonadota</taxon>
        <taxon>Alphaproteobacteria</taxon>
        <taxon>Hyphomicrobiales</taxon>
        <taxon>Methylobacteriaceae</taxon>
        <taxon>Methylobacterium</taxon>
    </lineage>
</organism>
<evidence type="ECO:0000256" key="2">
    <source>
        <dbReference type="ARBA" id="ARBA00009298"/>
    </source>
</evidence>
<dbReference type="PRINTS" id="PR01837">
    <property type="entry name" value="MGTCSAPBPROT"/>
</dbReference>
<dbReference type="InterPro" id="IPR049177">
    <property type="entry name" value="MgtC_SapB_SrpB_YhiD_N"/>
</dbReference>
<keyword evidence="4 7" id="KW-0812">Transmembrane</keyword>
<evidence type="ECO:0000256" key="4">
    <source>
        <dbReference type="ARBA" id="ARBA00022692"/>
    </source>
</evidence>
<evidence type="ECO:0000256" key="6">
    <source>
        <dbReference type="ARBA" id="ARBA00023136"/>
    </source>
</evidence>
<dbReference type="PANTHER" id="PTHR33778:SF1">
    <property type="entry name" value="MAGNESIUM TRANSPORTER YHID-RELATED"/>
    <property type="match status" value="1"/>
</dbReference>
<dbReference type="InterPro" id="IPR003416">
    <property type="entry name" value="MgtC/SapB/SrpB/YhiD_fam"/>
</dbReference>
<comment type="similarity">
    <text evidence="2 7">Belongs to the MgtC/SapB family.</text>
</comment>
<feature type="transmembrane region" description="Helical" evidence="7">
    <location>
        <begin position="72"/>
        <end position="90"/>
    </location>
</feature>
<protein>
    <recommendedName>
        <fullName evidence="7">Protein MgtC</fullName>
    </recommendedName>
</protein>
<evidence type="ECO:0000256" key="7">
    <source>
        <dbReference type="RuleBase" id="RU365041"/>
    </source>
</evidence>
<dbReference type="GO" id="GO:0005886">
    <property type="term" value="C:plasma membrane"/>
    <property type="evidence" value="ECO:0007669"/>
    <property type="project" value="UniProtKB-SubCell"/>
</dbReference>
<sequence length="226" mass="23521">MLIGNLEMIGRLALAAVLGSVVGLERQRLLWAAGLRTHMLVCVGACLFMLVSAFGFGDVTGQSHVVLDPSRVAAQVVSGIGFLGAGTILLRGEMVKGLTTAASLWAVAAIGLASGGGLYVPAFAATAIVLAILGGVKPLEERWQARLQPRSLRIVARAGALSLESVQEAAGLPASRIRQFILRPADAAGCDEIQLALTRLSPAQAERVARILRALPEVESVAVEPD</sequence>
<evidence type="ECO:0000313" key="9">
    <source>
        <dbReference type="EMBL" id="VUD69895.1"/>
    </source>
</evidence>
<keyword evidence="5 7" id="KW-1133">Transmembrane helix</keyword>
<keyword evidence="6 7" id="KW-0472">Membrane</keyword>
<evidence type="ECO:0000313" key="10">
    <source>
        <dbReference type="Proteomes" id="UP000410984"/>
    </source>
</evidence>
<evidence type="ECO:0000256" key="3">
    <source>
        <dbReference type="ARBA" id="ARBA00022475"/>
    </source>
</evidence>
<keyword evidence="10" id="KW-1185">Reference proteome</keyword>
<dbReference type="EMBL" id="CABFPH010000003">
    <property type="protein sequence ID" value="VUD69895.1"/>
    <property type="molecule type" value="Genomic_DNA"/>
</dbReference>
<dbReference type="Pfam" id="PF02308">
    <property type="entry name" value="MgtC"/>
    <property type="match status" value="1"/>
</dbReference>
<gene>
    <name evidence="9" type="ORF">MET9862_00455</name>
</gene>
<keyword evidence="7" id="KW-0997">Cell inner membrane</keyword>
<dbReference type="PANTHER" id="PTHR33778">
    <property type="entry name" value="PROTEIN MGTC"/>
    <property type="match status" value="1"/>
</dbReference>
<reference evidence="9 10" key="1">
    <citation type="submission" date="2019-06" db="EMBL/GenBank/DDBJ databases">
        <authorList>
            <person name="Rodrigo-Torres L."/>
            <person name="Arahal R. D."/>
            <person name="Lucena T."/>
        </authorList>
    </citation>
    <scope>NUCLEOTIDE SEQUENCE [LARGE SCALE GENOMIC DNA]</scope>
    <source>
        <strain evidence="9 10">SB0023/3</strain>
    </source>
</reference>
<name>A0A509E8G4_9HYPH</name>
<accession>A0A509E8G4</accession>
<keyword evidence="3" id="KW-1003">Cell membrane</keyword>
<proteinExistence type="inferred from homology"/>
<dbReference type="AlphaFoldDB" id="A0A509E8G4"/>
<dbReference type="Proteomes" id="UP000410984">
    <property type="component" value="Unassembled WGS sequence"/>
</dbReference>
<feature type="domain" description="MgtC/SapB/SrpB/YhiD N-terminal" evidence="8">
    <location>
        <begin position="12"/>
        <end position="141"/>
    </location>
</feature>
<evidence type="ECO:0000259" key="8">
    <source>
        <dbReference type="Pfam" id="PF02308"/>
    </source>
</evidence>
<comment type="caution">
    <text evidence="7">Lacks conserved residue(s) required for the propagation of feature annotation.</text>
</comment>
<evidence type="ECO:0000256" key="1">
    <source>
        <dbReference type="ARBA" id="ARBA00004651"/>
    </source>
</evidence>
<evidence type="ECO:0000256" key="5">
    <source>
        <dbReference type="ARBA" id="ARBA00022989"/>
    </source>
</evidence>